<dbReference type="AlphaFoldDB" id="A0A3M7T386"/>
<evidence type="ECO:0000313" key="1">
    <source>
        <dbReference type="EMBL" id="RNA42288.1"/>
    </source>
</evidence>
<evidence type="ECO:0000313" key="2">
    <source>
        <dbReference type="Proteomes" id="UP000276133"/>
    </source>
</evidence>
<proteinExistence type="predicted"/>
<protein>
    <submittedName>
        <fullName evidence="1">Uncharacterized protein</fullName>
    </submittedName>
</protein>
<organism evidence="1 2">
    <name type="scientific">Brachionus plicatilis</name>
    <name type="common">Marine rotifer</name>
    <name type="synonym">Brachionus muelleri</name>
    <dbReference type="NCBI Taxonomy" id="10195"/>
    <lineage>
        <taxon>Eukaryota</taxon>
        <taxon>Metazoa</taxon>
        <taxon>Spiralia</taxon>
        <taxon>Gnathifera</taxon>
        <taxon>Rotifera</taxon>
        <taxon>Eurotatoria</taxon>
        <taxon>Monogononta</taxon>
        <taxon>Pseudotrocha</taxon>
        <taxon>Ploima</taxon>
        <taxon>Brachionidae</taxon>
        <taxon>Brachionus</taxon>
    </lineage>
</organism>
<name>A0A3M7T386_BRAPC</name>
<keyword evidence="2" id="KW-1185">Reference proteome</keyword>
<sequence>MKWKQLISLMQTNKQLEKMPCLSFDYPHFLQSRKRSVFHRIIMQLREKNDFKRVIFFVFS</sequence>
<gene>
    <name evidence="1" type="ORF">BpHYR1_003321</name>
</gene>
<comment type="caution">
    <text evidence="1">The sequence shown here is derived from an EMBL/GenBank/DDBJ whole genome shotgun (WGS) entry which is preliminary data.</text>
</comment>
<accession>A0A3M7T386</accession>
<dbReference type="Proteomes" id="UP000276133">
    <property type="component" value="Unassembled WGS sequence"/>
</dbReference>
<reference evidence="1 2" key="1">
    <citation type="journal article" date="2018" name="Sci. Rep.">
        <title>Genomic signatures of local adaptation to the degree of environmental predictability in rotifers.</title>
        <authorList>
            <person name="Franch-Gras L."/>
            <person name="Hahn C."/>
            <person name="Garcia-Roger E.M."/>
            <person name="Carmona M.J."/>
            <person name="Serra M."/>
            <person name="Gomez A."/>
        </authorList>
    </citation>
    <scope>NUCLEOTIDE SEQUENCE [LARGE SCALE GENOMIC DNA]</scope>
    <source>
        <strain evidence="1">HYR1</strain>
    </source>
</reference>
<dbReference type="EMBL" id="REGN01000387">
    <property type="protein sequence ID" value="RNA42288.1"/>
    <property type="molecule type" value="Genomic_DNA"/>
</dbReference>